<protein>
    <submittedName>
        <fullName evidence="1">Uncharacterized protein</fullName>
    </submittedName>
</protein>
<accession>A0A9W6FCJ0</accession>
<reference evidence="1 2" key="1">
    <citation type="journal article" date="2023" name="Commun. Biol.">
        <title>Reorganization of the ancestral sex-determining regions during the evolution of trioecy in Pleodorina starrii.</title>
        <authorList>
            <person name="Takahashi K."/>
            <person name="Suzuki S."/>
            <person name="Kawai-Toyooka H."/>
            <person name="Yamamoto K."/>
            <person name="Hamaji T."/>
            <person name="Ootsuki R."/>
            <person name="Yamaguchi H."/>
            <person name="Kawachi M."/>
            <person name="Higashiyama T."/>
            <person name="Nozaki H."/>
        </authorList>
    </citation>
    <scope>NUCLEOTIDE SEQUENCE [LARGE SCALE GENOMIC DNA]</scope>
    <source>
        <strain evidence="1 2">NIES-4479</strain>
    </source>
</reference>
<dbReference type="Proteomes" id="UP001165080">
    <property type="component" value="Unassembled WGS sequence"/>
</dbReference>
<dbReference type="AlphaFoldDB" id="A0A9W6FCJ0"/>
<comment type="caution">
    <text evidence="1">The sequence shown here is derived from an EMBL/GenBank/DDBJ whole genome shotgun (WGS) entry which is preliminary data.</text>
</comment>
<gene>
    <name evidence="1" type="primary">PLESTB004169</name>
    <name evidence="1" type="ORF">PLESTB_001971500</name>
</gene>
<name>A0A9W6FCJ0_9CHLO</name>
<proteinExistence type="predicted"/>
<keyword evidence="2" id="KW-1185">Reference proteome</keyword>
<organism evidence="1 2">
    <name type="scientific">Pleodorina starrii</name>
    <dbReference type="NCBI Taxonomy" id="330485"/>
    <lineage>
        <taxon>Eukaryota</taxon>
        <taxon>Viridiplantae</taxon>
        <taxon>Chlorophyta</taxon>
        <taxon>core chlorophytes</taxon>
        <taxon>Chlorophyceae</taxon>
        <taxon>CS clade</taxon>
        <taxon>Chlamydomonadales</taxon>
        <taxon>Volvocaceae</taxon>
        <taxon>Pleodorina</taxon>
    </lineage>
</organism>
<evidence type="ECO:0000313" key="1">
    <source>
        <dbReference type="EMBL" id="GLC63016.1"/>
    </source>
</evidence>
<dbReference type="EMBL" id="BRXU01000080">
    <property type="protein sequence ID" value="GLC63016.1"/>
    <property type="molecule type" value="Genomic_DNA"/>
</dbReference>
<evidence type="ECO:0000313" key="2">
    <source>
        <dbReference type="Proteomes" id="UP001165080"/>
    </source>
</evidence>
<sequence>MDGSWDQLMRLLSNRGLEWLRQRIMALPDPCPLDHPDIGALALVGQIAPVLSGLRGRISPIEVIVLRRLTPDLVRQGALRVLDGARDDALVRLTLAGGLVAQTDPLWQLACEALADDPALPLPHRLALSDDPVLLAEAEAVLTTLPTSITPDHVAQVAQLLMQLYHHGARRPRLSHPRAYTLIFDHLRMLATWAQGAGCTGSVARIAFCLRLLDDDHPVADMLSDLIQVQRPDGSFPVKLGFATADQTFADAVQPTVHVAMALHMAAWKRWRGPAPVWLQPHPVQATARQLADRIAAMDIPNAQALHAATSLTRATGENWFARLSPARHAVPDDLTRLGRICFRDAVAARHLRAWLGLTRHGDRPSGLDGPEAAWLTGRIVAIATPLPDAVMRLWDRAALAGDVAAFTDCARIAQHHADGPASPAVRAMTRRLCVEALTQDAPLSRMLDSLDRLTLLSRLFEPEAKAAAAA</sequence>